<evidence type="ECO:0000256" key="6">
    <source>
        <dbReference type="SAM" id="Phobius"/>
    </source>
</evidence>
<dbReference type="FunFam" id="1.20.1250.20:FF:000786">
    <property type="entry name" value="MFS multidrug transporter, putative"/>
    <property type="match status" value="1"/>
</dbReference>
<feature type="transmembrane region" description="Helical" evidence="6">
    <location>
        <begin position="333"/>
        <end position="357"/>
    </location>
</feature>
<protein>
    <submittedName>
        <fullName evidence="8">Efflux pump</fullName>
    </submittedName>
</protein>
<dbReference type="Proteomes" id="UP000431533">
    <property type="component" value="Unassembled WGS sequence"/>
</dbReference>
<feature type="transmembrane region" description="Helical" evidence="6">
    <location>
        <begin position="398"/>
        <end position="417"/>
    </location>
</feature>
<feature type="transmembrane region" description="Helical" evidence="6">
    <location>
        <begin position="215"/>
        <end position="238"/>
    </location>
</feature>
<proteinExistence type="predicted"/>
<dbReference type="InterPro" id="IPR020846">
    <property type="entry name" value="MFS_dom"/>
</dbReference>
<dbReference type="Gene3D" id="1.20.1720.10">
    <property type="entry name" value="Multidrug resistance protein D"/>
    <property type="match status" value="1"/>
</dbReference>
<name>A0A8H8TZX7_9HELO</name>
<feature type="compositionally biased region" description="Basic and acidic residues" evidence="5">
    <location>
        <begin position="569"/>
        <end position="579"/>
    </location>
</feature>
<feature type="transmembrane region" description="Helical" evidence="6">
    <location>
        <begin position="185"/>
        <end position="203"/>
    </location>
</feature>
<dbReference type="Pfam" id="PF07690">
    <property type="entry name" value="MFS_1"/>
    <property type="match status" value="1"/>
</dbReference>
<dbReference type="EMBL" id="QGMH01000033">
    <property type="protein sequence ID" value="TVY28302.1"/>
    <property type="molecule type" value="Genomic_DNA"/>
</dbReference>
<feature type="transmembrane region" description="Helical" evidence="6">
    <location>
        <begin position="250"/>
        <end position="272"/>
    </location>
</feature>
<feature type="region of interest" description="Disordered" evidence="5">
    <location>
        <begin position="569"/>
        <end position="590"/>
    </location>
</feature>
<organism evidence="8 9">
    <name type="scientific">Lachnellula hyalina</name>
    <dbReference type="NCBI Taxonomy" id="1316788"/>
    <lineage>
        <taxon>Eukaryota</taxon>
        <taxon>Fungi</taxon>
        <taxon>Dikarya</taxon>
        <taxon>Ascomycota</taxon>
        <taxon>Pezizomycotina</taxon>
        <taxon>Leotiomycetes</taxon>
        <taxon>Helotiales</taxon>
        <taxon>Lachnaceae</taxon>
        <taxon>Lachnellula</taxon>
    </lineage>
</organism>
<dbReference type="InterPro" id="IPR036259">
    <property type="entry name" value="MFS_trans_sf"/>
</dbReference>
<feature type="transmembrane region" description="Helical" evidence="6">
    <location>
        <begin position="363"/>
        <end position="386"/>
    </location>
</feature>
<dbReference type="InterPro" id="IPR001958">
    <property type="entry name" value="Tet-R_TetA/multi-R_MdtG-like"/>
</dbReference>
<dbReference type="PANTHER" id="PTHR23501">
    <property type="entry name" value="MAJOR FACILITATOR SUPERFAMILY"/>
    <property type="match status" value="1"/>
</dbReference>
<evidence type="ECO:0000256" key="1">
    <source>
        <dbReference type="ARBA" id="ARBA00004141"/>
    </source>
</evidence>
<feature type="region of interest" description="Disordered" evidence="5">
    <location>
        <begin position="1"/>
        <end position="25"/>
    </location>
</feature>
<keyword evidence="9" id="KW-1185">Reference proteome</keyword>
<dbReference type="PROSITE" id="PS50850">
    <property type="entry name" value="MFS"/>
    <property type="match status" value="1"/>
</dbReference>
<sequence>MSGTPSQQVPLSKGTDSEISLPSNDTPVLPALETVKTDFKPSTSFLLAFASLMIITLAAAIDATSLSIALPIITTKLRGTAIEAFWSGTSFLVTSAVFQPVIAGLSHVFGRKELVLSSALFFAVGSIVAAVATNFTMMLVGRSIQGIGGGGILALGEVIITDLLLEEASYLILTCDSLADMFPAYFGYLGSIWAIGSVTGPLMGGAFAQNVSWRWIFWINLPFIGIGTVAIIFFLKLDKLPGSITDKIKTFDWVGSVIFVGSTVGFLIPLTWGGVQYPWDSWRTLFPLLVGVAGIVGFGMYEYYLFRRRIASQDMNPIEPIIRFSIFNNTTMLITYFETIIHGIVLWALLYFLPLYYEAVKGYTPIISGVAILPETSLVAPMAVVVGVVSSLTGRYRWAIWIGWFLVTLGSGLLILLEPGTSIPGWIFLNFAVSIGTGMLFPAMALAIQAAGRPEDAGHAAAFYSFTRVFGQSVGVAIGGVIFQNQIKQKLLSYEALAPFAQQYSKDATALISVIKGLAEGTDKTHLIKAYSDSLSTIWMVMTALSGVAFVASLWTKGFSLTQEHNTKQGFHAEEKTADPEDGGASLRTG</sequence>
<dbReference type="GO" id="GO:0022857">
    <property type="term" value="F:transmembrane transporter activity"/>
    <property type="evidence" value="ECO:0007669"/>
    <property type="project" value="InterPro"/>
</dbReference>
<dbReference type="GO" id="GO:0005886">
    <property type="term" value="C:plasma membrane"/>
    <property type="evidence" value="ECO:0007669"/>
    <property type="project" value="TreeGrafter"/>
</dbReference>
<dbReference type="PANTHER" id="PTHR23501:SF59">
    <property type="entry name" value="MAJOR FACILITATOR SUPERFAMILY (MFS) PROFILE DOMAIN-CONTAINING PROTEIN-RELATED"/>
    <property type="match status" value="1"/>
</dbReference>
<comment type="caution">
    <text evidence="8">The sequence shown here is derived from an EMBL/GenBank/DDBJ whole genome shotgun (WGS) entry which is preliminary data.</text>
</comment>
<accession>A0A8H8TZX7</accession>
<evidence type="ECO:0000256" key="5">
    <source>
        <dbReference type="SAM" id="MobiDB-lite"/>
    </source>
</evidence>
<dbReference type="PRINTS" id="PR01035">
    <property type="entry name" value="TCRTETA"/>
</dbReference>
<reference evidence="8 9" key="1">
    <citation type="submission" date="2018-05" db="EMBL/GenBank/DDBJ databases">
        <title>Genome sequencing and assembly of the regulated plant pathogen Lachnellula willkommii and related sister species for the development of diagnostic species identification markers.</title>
        <authorList>
            <person name="Giroux E."/>
            <person name="Bilodeau G."/>
        </authorList>
    </citation>
    <scope>NUCLEOTIDE SEQUENCE [LARGE SCALE GENOMIC DNA]</scope>
    <source>
        <strain evidence="8 9">CBS 185.66</strain>
    </source>
</reference>
<feature type="compositionally biased region" description="Polar residues" evidence="5">
    <location>
        <begin position="1"/>
        <end position="10"/>
    </location>
</feature>
<keyword evidence="4 6" id="KW-0472">Membrane</keyword>
<feature type="transmembrane region" description="Helical" evidence="6">
    <location>
        <begin position="423"/>
        <end position="448"/>
    </location>
</feature>
<evidence type="ECO:0000313" key="9">
    <source>
        <dbReference type="Proteomes" id="UP000431533"/>
    </source>
</evidence>
<feature type="transmembrane region" description="Helical" evidence="6">
    <location>
        <begin position="45"/>
        <end position="72"/>
    </location>
</feature>
<dbReference type="InterPro" id="IPR011701">
    <property type="entry name" value="MFS"/>
</dbReference>
<dbReference type="OrthoDB" id="4139357at2759"/>
<feature type="transmembrane region" description="Helical" evidence="6">
    <location>
        <begin position="84"/>
        <end position="102"/>
    </location>
</feature>
<evidence type="ECO:0000313" key="8">
    <source>
        <dbReference type="EMBL" id="TVY28302.1"/>
    </source>
</evidence>
<evidence type="ECO:0000256" key="4">
    <source>
        <dbReference type="ARBA" id="ARBA00023136"/>
    </source>
</evidence>
<dbReference type="Gene3D" id="1.20.1250.20">
    <property type="entry name" value="MFS general substrate transporter like domains"/>
    <property type="match status" value="1"/>
</dbReference>
<feature type="transmembrane region" description="Helical" evidence="6">
    <location>
        <begin position="284"/>
        <end position="306"/>
    </location>
</feature>
<keyword evidence="3 6" id="KW-1133">Transmembrane helix</keyword>
<dbReference type="RefSeq" id="XP_031007090.1">
    <property type="nucleotide sequence ID" value="XM_031148653.1"/>
</dbReference>
<feature type="transmembrane region" description="Helical" evidence="6">
    <location>
        <begin position="114"/>
        <end position="132"/>
    </location>
</feature>
<feature type="domain" description="Major facilitator superfamily (MFS) profile" evidence="7">
    <location>
        <begin position="48"/>
        <end position="561"/>
    </location>
</feature>
<dbReference type="GeneID" id="41983882"/>
<evidence type="ECO:0000256" key="3">
    <source>
        <dbReference type="ARBA" id="ARBA00022989"/>
    </source>
</evidence>
<comment type="subcellular location">
    <subcellularLocation>
        <location evidence="1">Membrane</location>
        <topology evidence="1">Multi-pass membrane protein</topology>
    </subcellularLocation>
</comment>
<gene>
    <name evidence="8" type="primary">FUS6_6</name>
    <name evidence="8" type="ORF">LHYA1_G003684</name>
</gene>
<feature type="transmembrane region" description="Helical" evidence="6">
    <location>
        <begin position="537"/>
        <end position="555"/>
    </location>
</feature>
<keyword evidence="2 6" id="KW-0812">Transmembrane</keyword>
<dbReference type="SUPFAM" id="SSF103473">
    <property type="entry name" value="MFS general substrate transporter"/>
    <property type="match status" value="2"/>
</dbReference>
<dbReference type="AlphaFoldDB" id="A0A8H8TZX7"/>
<evidence type="ECO:0000256" key="2">
    <source>
        <dbReference type="ARBA" id="ARBA00022692"/>
    </source>
</evidence>
<evidence type="ECO:0000259" key="7">
    <source>
        <dbReference type="PROSITE" id="PS50850"/>
    </source>
</evidence>
<feature type="transmembrane region" description="Helical" evidence="6">
    <location>
        <begin position="460"/>
        <end position="483"/>
    </location>
</feature>